<protein>
    <recommendedName>
        <fullName evidence="1">FERM central domain-containing protein</fullName>
    </recommendedName>
</protein>
<dbReference type="Pfam" id="PF00373">
    <property type="entry name" value="FERM_M"/>
    <property type="match status" value="1"/>
</dbReference>
<evidence type="ECO:0000259" key="1">
    <source>
        <dbReference type="Pfam" id="PF00373"/>
    </source>
</evidence>
<dbReference type="EMBL" id="KI546085">
    <property type="protein sequence ID" value="EST46060.1"/>
    <property type="molecule type" value="Genomic_DNA"/>
</dbReference>
<feature type="domain" description="FERM central" evidence="1">
    <location>
        <begin position="88"/>
        <end position="199"/>
    </location>
</feature>
<gene>
    <name evidence="2" type="ORF">SS50377_14050</name>
    <name evidence="3" type="ORF">SS50377_24390</name>
</gene>
<reference evidence="2 3" key="1">
    <citation type="journal article" date="2014" name="PLoS Genet.">
        <title>The Genome of Spironucleus salmonicida Highlights a Fish Pathogen Adapted to Fluctuating Environments.</title>
        <authorList>
            <person name="Xu F."/>
            <person name="Jerlstrom-Hultqvist J."/>
            <person name="Einarsson E."/>
            <person name="Astvaldsson A."/>
            <person name="Svard S.G."/>
            <person name="Andersson J.O."/>
        </authorList>
    </citation>
    <scope>NUCLEOTIDE SEQUENCE</scope>
    <source>
        <strain evidence="3">ATCC 50377</strain>
    </source>
</reference>
<dbReference type="EMBL" id="AUWU02000004">
    <property type="protein sequence ID" value="KAH0574432.1"/>
    <property type="molecule type" value="Genomic_DNA"/>
</dbReference>
<sequence>MHLKIYLPTSYITIPTSSDHTVSDIVKFILTKQEVPLKYAPLCTILEVRSDNFGYALKHIDKPSTSSQLHFRILAIQLSTPKLDQNFAEILQNQINRLIITRTWITSDEISAKLAAFRCGIDFGKIQESHKNLFLDNILQQYFSADMISNFKVKDLVKNLIGNWQIITQGGMCDTREKAIQNYLEACQSSVRAYGCACFLGKLKKVAEEESDVVVYIGICQNGIIMLNGDGNELGNIKFDELKIEYEVDDPRGIKIISNGENGLLSYQINMGGVGAMKSVLDFIQNAQMGE</sequence>
<dbReference type="InterPro" id="IPR014352">
    <property type="entry name" value="FERM/acyl-CoA-bd_prot_sf"/>
</dbReference>
<dbReference type="SUPFAM" id="SSF47031">
    <property type="entry name" value="Second domain of FERM"/>
    <property type="match status" value="1"/>
</dbReference>
<evidence type="ECO:0000313" key="3">
    <source>
        <dbReference type="EMBL" id="KAH0574432.1"/>
    </source>
</evidence>
<dbReference type="InterPro" id="IPR035963">
    <property type="entry name" value="FERM_2"/>
</dbReference>
<evidence type="ECO:0000313" key="4">
    <source>
        <dbReference type="Proteomes" id="UP000018208"/>
    </source>
</evidence>
<organism evidence="2">
    <name type="scientific">Spironucleus salmonicida</name>
    <dbReference type="NCBI Taxonomy" id="348837"/>
    <lineage>
        <taxon>Eukaryota</taxon>
        <taxon>Metamonada</taxon>
        <taxon>Diplomonadida</taxon>
        <taxon>Hexamitidae</taxon>
        <taxon>Hexamitinae</taxon>
        <taxon>Spironucleus</taxon>
    </lineage>
</organism>
<dbReference type="Proteomes" id="UP000018208">
    <property type="component" value="Unassembled WGS sequence"/>
</dbReference>
<dbReference type="InterPro" id="IPR019748">
    <property type="entry name" value="FERM_central"/>
</dbReference>
<evidence type="ECO:0000313" key="2">
    <source>
        <dbReference type="EMBL" id="EST46060.1"/>
    </source>
</evidence>
<accession>V6LN57</accession>
<dbReference type="AlphaFoldDB" id="V6LN57"/>
<reference evidence="3" key="2">
    <citation type="submission" date="2020-12" db="EMBL/GenBank/DDBJ databases">
        <title>New Spironucleus salmonicida genome in near-complete chromosomes.</title>
        <authorList>
            <person name="Xu F."/>
            <person name="Kurt Z."/>
            <person name="Jimenez-Gonzalez A."/>
            <person name="Astvaldsson A."/>
            <person name="Andersson J.O."/>
            <person name="Svard S.G."/>
        </authorList>
    </citation>
    <scope>NUCLEOTIDE SEQUENCE</scope>
    <source>
        <strain evidence="3">ATCC 50377</strain>
    </source>
</reference>
<dbReference type="VEuPathDB" id="GiardiaDB:SS50377_24390"/>
<name>V6LN57_9EUKA</name>
<dbReference type="CDD" id="cd14473">
    <property type="entry name" value="FERM_B-lobe"/>
    <property type="match status" value="1"/>
</dbReference>
<keyword evidence="4" id="KW-1185">Reference proteome</keyword>
<proteinExistence type="predicted"/>
<dbReference type="Gene3D" id="1.20.80.10">
    <property type="match status" value="1"/>
</dbReference>